<gene>
    <name evidence="1" type="ORF">F511_10504</name>
</gene>
<name>A0A2Z7A2P5_9LAMI</name>
<dbReference type="Proteomes" id="UP000250235">
    <property type="component" value="Unassembled WGS sequence"/>
</dbReference>
<organism evidence="1 2">
    <name type="scientific">Dorcoceras hygrometricum</name>
    <dbReference type="NCBI Taxonomy" id="472368"/>
    <lineage>
        <taxon>Eukaryota</taxon>
        <taxon>Viridiplantae</taxon>
        <taxon>Streptophyta</taxon>
        <taxon>Embryophyta</taxon>
        <taxon>Tracheophyta</taxon>
        <taxon>Spermatophyta</taxon>
        <taxon>Magnoliopsida</taxon>
        <taxon>eudicotyledons</taxon>
        <taxon>Gunneridae</taxon>
        <taxon>Pentapetalae</taxon>
        <taxon>asterids</taxon>
        <taxon>lamiids</taxon>
        <taxon>Lamiales</taxon>
        <taxon>Gesneriaceae</taxon>
        <taxon>Didymocarpoideae</taxon>
        <taxon>Trichosporeae</taxon>
        <taxon>Loxocarpinae</taxon>
        <taxon>Dorcoceras</taxon>
    </lineage>
</organism>
<accession>A0A2Z7A2P5</accession>
<evidence type="ECO:0000313" key="1">
    <source>
        <dbReference type="EMBL" id="KZV15689.1"/>
    </source>
</evidence>
<keyword evidence="2" id="KW-1185">Reference proteome</keyword>
<reference evidence="1 2" key="1">
    <citation type="journal article" date="2015" name="Proc. Natl. Acad. Sci. U.S.A.">
        <title>The resurrection genome of Boea hygrometrica: A blueprint for survival of dehydration.</title>
        <authorList>
            <person name="Xiao L."/>
            <person name="Yang G."/>
            <person name="Zhang L."/>
            <person name="Yang X."/>
            <person name="Zhao S."/>
            <person name="Ji Z."/>
            <person name="Zhou Q."/>
            <person name="Hu M."/>
            <person name="Wang Y."/>
            <person name="Chen M."/>
            <person name="Xu Y."/>
            <person name="Jin H."/>
            <person name="Xiao X."/>
            <person name="Hu G."/>
            <person name="Bao F."/>
            <person name="Hu Y."/>
            <person name="Wan P."/>
            <person name="Li L."/>
            <person name="Deng X."/>
            <person name="Kuang T."/>
            <person name="Xiang C."/>
            <person name="Zhu J.K."/>
            <person name="Oliver M.J."/>
            <person name="He Y."/>
        </authorList>
    </citation>
    <scope>NUCLEOTIDE SEQUENCE [LARGE SCALE GENOMIC DNA]</scope>
    <source>
        <strain evidence="2">cv. XS01</strain>
    </source>
</reference>
<proteinExistence type="predicted"/>
<protein>
    <submittedName>
        <fullName evidence="1">Disease resistance protein</fullName>
    </submittedName>
</protein>
<dbReference type="AlphaFoldDB" id="A0A2Z7A2P5"/>
<sequence>MAAPHRMHRRARYVRAGRAWLALRRVLSRCATRRDHARWPCMVAGQGPLASRTRLRSGRVAARGHAPWISATMCSVAFGLLPFDGRWNLHERPMNSRGCTLLDVQHAHGFVALVAAARKVHDGGRRSGDVTTADFF</sequence>
<dbReference type="EMBL" id="KV019649">
    <property type="protein sequence ID" value="KZV15689.1"/>
    <property type="molecule type" value="Genomic_DNA"/>
</dbReference>
<evidence type="ECO:0000313" key="2">
    <source>
        <dbReference type="Proteomes" id="UP000250235"/>
    </source>
</evidence>